<dbReference type="PANTHER" id="PTHR31087">
    <property type="match status" value="1"/>
</dbReference>
<keyword evidence="3" id="KW-1185">Reference proteome</keyword>
<organism evidence="2 3">
    <name type="scientific">Salix viminalis</name>
    <name type="common">Common osier</name>
    <name type="synonym">Basket willow</name>
    <dbReference type="NCBI Taxonomy" id="40686"/>
    <lineage>
        <taxon>Eukaryota</taxon>
        <taxon>Viridiplantae</taxon>
        <taxon>Streptophyta</taxon>
        <taxon>Embryophyta</taxon>
        <taxon>Tracheophyta</taxon>
        <taxon>Spermatophyta</taxon>
        <taxon>Magnoliopsida</taxon>
        <taxon>eudicotyledons</taxon>
        <taxon>Gunneridae</taxon>
        <taxon>Pentapetalae</taxon>
        <taxon>rosids</taxon>
        <taxon>fabids</taxon>
        <taxon>Malpighiales</taxon>
        <taxon>Salicaceae</taxon>
        <taxon>Saliceae</taxon>
        <taxon>Salix</taxon>
    </lineage>
</organism>
<dbReference type="OrthoDB" id="97518at2759"/>
<comment type="caution">
    <text evidence="2">The sequence shown here is derived from an EMBL/GenBank/DDBJ whole genome shotgun (WGS) entry which is preliminary data.</text>
</comment>
<dbReference type="PANTHER" id="PTHR31087:SF73">
    <property type="entry name" value="GTP BINDING PROTEIN"/>
    <property type="match status" value="1"/>
</dbReference>
<gene>
    <name evidence="2" type="ORF">OIU85_028644</name>
</gene>
<evidence type="ECO:0000256" key="1">
    <source>
        <dbReference type="ARBA" id="ARBA00005437"/>
    </source>
</evidence>
<name>A0A9Q0QKX9_SALVM</name>
<dbReference type="AlphaFoldDB" id="A0A9Q0QKX9"/>
<accession>A0A9Q0QKX9</accession>
<dbReference type="Proteomes" id="UP001151529">
    <property type="component" value="Chromosome 4"/>
</dbReference>
<dbReference type="InterPro" id="IPR007612">
    <property type="entry name" value="LOR"/>
</dbReference>
<dbReference type="Gene3D" id="2.40.160.200">
    <property type="entry name" value="LURP1-related"/>
    <property type="match status" value="2"/>
</dbReference>
<proteinExistence type="inferred from homology"/>
<evidence type="ECO:0000313" key="2">
    <source>
        <dbReference type="EMBL" id="KAJ6708401.1"/>
    </source>
</evidence>
<reference evidence="2" key="2">
    <citation type="journal article" date="2023" name="Int. J. Mol. Sci.">
        <title>De Novo Assembly and Annotation of 11 Diverse Shrub Willow (Salix) Genomes Reveals Novel Gene Organization in Sex-Linked Regions.</title>
        <authorList>
            <person name="Hyden B."/>
            <person name="Feng K."/>
            <person name="Yates T.B."/>
            <person name="Jawdy S."/>
            <person name="Cereghino C."/>
            <person name="Smart L.B."/>
            <person name="Muchero W."/>
        </authorList>
    </citation>
    <scope>NUCLEOTIDE SEQUENCE [LARGE SCALE GENOMIC DNA]</scope>
    <source>
        <tissue evidence="2">Shoot tip</tissue>
    </source>
</reference>
<evidence type="ECO:0000313" key="3">
    <source>
        <dbReference type="Proteomes" id="UP001151529"/>
    </source>
</evidence>
<dbReference type="Pfam" id="PF04525">
    <property type="entry name" value="LOR"/>
    <property type="match status" value="2"/>
</dbReference>
<comment type="similarity">
    <text evidence="1">Belongs to the LOR family.</text>
</comment>
<protein>
    <recommendedName>
        <fullName evidence="4">Protein LURP-one-related 15</fullName>
    </recommendedName>
</protein>
<dbReference type="EMBL" id="JAPFFL010000008">
    <property type="protein sequence ID" value="KAJ6708401.1"/>
    <property type="molecule type" value="Genomic_DNA"/>
</dbReference>
<dbReference type="InterPro" id="IPR038595">
    <property type="entry name" value="LOR_sf"/>
</dbReference>
<dbReference type="SUPFAM" id="SSF54518">
    <property type="entry name" value="Tubby C-terminal domain-like"/>
    <property type="match status" value="2"/>
</dbReference>
<dbReference type="InterPro" id="IPR025659">
    <property type="entry name" value="Tubby-like_C"/>
</dbReference>
<sequence>MATGQAPSNPVPAMRTYQPVEHPVVVIGQQYLAHYYVELAVSANDSKYAVGLAVSTKTWTLGENKFKVADINGTVIFQGKRKLLTLHDRRFIKDAAGNTLVNLGKKIMTMHGSWEAFRGESNEEKDLLFTIKKSKLIQFKTELDVFLANNKGEVPDFKVKGGHSECSYSVLLGDTNTVLAQIHGKHSLKSIILEVYPNVDYAFIIALVIILDEIIGGEKRDASNYKENGDIHLPTPEEDVIEADPVDLQWLALLASLLFQADKLSLHDRRFMKDAAGNSLVNLRQKIRTMHRRWEAFRGESKEEKDLLFTAKKSKLFQFKTQLDVFLPNNKGEVPDFKVKGGYYKLLIESLTKYQP</sequence>
<reference evidence="2" key="1">
    <citation type="submission" date="2022-11" db="EMBL/GenBank/DDBJ databases">
        <authorList>
            <person name="Hyden B.L."/>
            <person name="Feng K."/>
            <person name="Yates T."/>
            <person name="Jawdy S."/>
            <person name="Smart L.B."/>
            <person name="Muchero W."/>
        </authorList>
    </citation>
    <scope>NUCLEOTIDE SEQUENCE</scope>
    <source>
        <tissue evidence="2">Shoot tip</tissue>
    </source>
</reference>
<evidence type="ECO:0008006" key="4">
    <source>
        <dbReference type="Google" id="ProtNLM"/>
    </source>
</evidence>